<proteinExistence type="predicted"/>
<feature type="non-terminal residue" evidence="1">
    <location>
        <position position="625"/>
    </location>
</feature>
<accession>A0A382CZT6</accession>
<dbReference type="InterPro" id="IPR013783">
    <property type="entry name" value="Ig-like_fold"/>
</dbReference>
<feature type="non-terminal residue" evidence="1">
    <location>
        <position position="1"/>
    </location>
</feature>
<name>A0A382CZT6_9ZZZZ</name>
<protein>
    <submittedName>
        <fullName evidence="1">Uncharacterized protein</fullName>
    </submittedName>
</protein>
<dbReference type="EMBL" id="UINC01036667">
    <property type="protein sequence ID" value="SVB30991.1"/>
    <property type="molecule type" value="Genomic_DNA"/>
</dbReference>
<organism evidence="1">
    <name type="scientific">marine metagenome</name>
    <dbReference type="NCBI Taxonomy" id="408172"/>
    <lineage>
        <taxon>unclassified sequences</taxon>
        <taxon>metagenomes</taxon>
        <taxon>ecological metagenomes</taxon>
    </lineage>
</organism>
<gene>
    <name evidence="1" type="ORF">METZ01_LOCUS183845</name>
</gene>
<dbReference type="Gene3D" id="2.60.120.260">
    <property type="entry name" value="Galactose-binding domain-like"/>
    <property type="match status" value="1"/>
</dbReference>
<dbReference type="InterPro" id="IPR008969">
    <property type="entry name" value="CarboxyPept-like_regulatory"/>
</dbReference>
<dbReference type="AlphaFoldDB" id="A0A382CZT6"/>
<dbReference type="Gene3D" id="2.60.40.1120">
    <property type="entry name" value="Carboxypeptidase-like, regulatory domain"/>
    <property type="match status" value="1"/>
</dbReference>
<reference evidence="1" key="1">
    <citation type="submission" date="2018-05" db="EMBL/GenBank/DDBJ databases">
        <authorList>
            <person name="Lanie J.A."/>
            <person name="Ng W.-L."/>
            <person name="Kazmierczak K.M."/>
            <person name="Andrzejewski T.M."/>
            <person name="Davidsen T.M."/>
            <person name="Wayne K.J."/>
            <person name="Tettelin H."/>
            <person name="Glass J.I."/>
            <person name="Rusch D."/>
            <person name="Podicherti R."/>
            <person name="Tsui H.-C.T."/>
            <person name="Winkler M.E."/>
        </authorList>
    </citation>
    <scope>NUCLEOTIDE SEQUENCE</scope>
</reference>
<dbReference type="Gene3D" id="2.60.40.10">
    <property type="entry name" value="Immunoglobulins"/>
    <property type="match status" value="1"/>
</dbReference>
<evidence type="ECO:0000313" key="1">
    <source>
        <dbReference type="EMBL" id="SVB30991.1"/>
    </source>
</evidence>
<sequence length="625" mass="68050">IDSAQVSSGGMTYTGSDGSYTIEVLAGGGGVSVTKTGYNPAFFTVPVVEGDTTVQDVALMAMDLQIPYSTGFETGDDVGTSASNANFDFAVLDTMFNADGDTILPSSGTYMLAYPDSAGVNYNNNDLVVWTADSAYDISEYGALTLSLDAIYDTETNWDYFYVGLMLDDSSLYVSGASFVDGQRNGIINGSQTTWTRIDVDVSWAVGMSVTATPAIIFDSDGSVNGYWGGAFDNIALVSNPFYLAPPGHVMANSYNSNIPVSWEAPAGDGRVSYNLQYFHIDDIADLHRPMVMGPNGEMVEVTKGPRQYETLTFDYDYTNSSTRSLVGYNIYRHNWPFGDGDELIGSSATNFYVDFGVADGGYYDYWVEAVYHEGTSPPSPNKASARAGTPYVMVVDDFVMADFDSTIGEHWEQFSSGTATWIAGDVSDAQNAFYPNEFTNYVDSLNNSADTNFALVSDGRSGDAMLISPFLDFTHHESAVLDLDAFALMYTSSEFSDYGSAKIKARADMGEWVEVLDLSYNHNDGWEHEMVDVSWLAGHDKVQFAFGYKEGVYTTYYGNGMAIDNVDIHTVPGLTSLTATGTAESVELAWSGGRAGRDNSNYPVFTEEEKMLAYERYLALQNSH</sequence>
<dbReference type="SUPFAM" id="SSF49464">
    <property type="entry name" value="Carboxypeptidase regulatory domain-like"/>
    <property type="match status" value="1"/>
</dbReference>